<evidence type="ECO:0000313" key="2">
    <source>
        <dbReference type="Proteomes" id="UP000824881"/>
    </source>
</evidence>
<protein>
    <submittedName>
        <fullName evidence="1">Uncharacterized protein</fullName>
    </submittedName>
</protein>
<reference evidence="1 2" key="1">
    <citation type="journal article" date="2021" name="Appl. Environ. Microbiol.">
        <title>Genetic linkage and physical mapping for an oyster mushroom Pleurotus cornucopiae and QTL analysis for the trait cap color.</title>
        <authorList>
            <person name="Zhang Y."/>
            <person name="Gao W."/>
            <person name="Sonnenberg A."/>
            <person name="Chen Q."/>
            <person name="Zhang J."/>
            <person name="Huang C."/>
        </authorList>
    </citation>
    <scope>NUCLEOTIDE SEQUENCE [LARGE SCALE GENOMIC DNA]</scope>
    <source>
        <strain evidence="1">CCMSSC00406</strain>
    </source>
</reference>
<comment type="caution">
    <text evidence="1">The sequence shown here is derived from an EMBL/GenBank/DDBJ whole genome shotgun (WGS) entry which is preliminary data.</text>
</comment>
<name>A0ACB7IKJ9_PLECO</name>
<organism evidence="1 2">
    <name type="scientific">Pleurotus cornucopiae</name>
    <name type="common">Cornucopia mushroom</name>
    <dbReference type="NCBI Taxonomy" id="5321"/>
    <lineage>
        <taxon>Eukaryota</taxon>
        <taxon>Fungi</taxon>
        <taxon>Dikarya</taxon>
        <taxon>Basidiomycota</taxon>
        <taxon>Agaricomycotina</taxon>
        <taxon>Agaricomycetes</taxon>
        <taxon>Agaricomycetidae</taxon>
        <taxon>Agaricales</taxon>
        <taxon>Pleurotineae</taxon>
        <taxon>Pleurotaceae</taxon>
        <taxon>Pleurotus</taxon>
    </lineage>
</organism>
<proteinExistence type="predicted"/>
<sequence>MIIEKTPLPPDPTPTDAPPSYDDVGTSAAAPRRFPTDAKLPPIPDEPPYSRLPVPSGSSYKGKGPATWFNFGLPSRSGREVRTTVLGLVRDLVRHHTADATSALGILQSCAEACATYDLSLPTILQERSVEDHTPLYWAVIKRQPDESTDDDTQIPDLLTALLSFSAPLAPETISEIRLACLITSDQQLFQRLRLSPQFSPLSGTDEIILGGPIPPDEITVQDTVGDEGAFAVNMAIVQFQKRMQVSREVIVEFIARSRMWRLAFRVMPSQEPAEKYHTRSLRPGTWCVTLALLEHSPPTWIDSRLLIADSGDPSNDSLLDSTPPTTPSGSPSLTSLPFSASPSSPSRKPKPTISLRLKCSEQLIPAEGARRHPRNAQPVIVAPLEDSLMGASLQYSGTSYIAKDAVLRARLEARLRRPEADIVIRLSTCQISVSKVLAPRIVFRATHSLPPKGKSTLDSRFSLLRPSILTSSYPHILLSRYPRILASSSLSTTSYLLPQQPSASLSLLSLDSIPLEEQANKDIRPKKAAPLPSLLDQLQVPPLRAVLSTSDETG</sequence>
<dbReference type="EMBL" id="WQMT02000010">
    <property type="protein sequence ID" value="KAG9218053.1"/>
    <property type="molecule type" value="Genomic_DNA"/>
</dbReference>
<accession>A0ACB7IKJ9</accession>
<evidence type="ECO:0000313" key="1">
    <source>
        <dbReference type="EMBL" id="KAG9218053.1"/>
    </source>
</evidence>
<dbReference type="Proteomes" id="UP000824881">
    <property type="component" value="Unassembled WGS sequence"/>
</dbReference>
<gene>
    <name evidence="1" type="ORF">CCMSSC00406_0008830</name>
</gene>
<keyword evidence="2" id="KW-1185">Reference proteome</keyword>